<dbReference type="GO" id="GO:0031106">
    <property type="term" value="P:septin ring organization"/>
    <property type="evidence" value="ECO:0007669"/>
    <property type="project" value="TreeGrafter"/>
</dbReference>
<keyword evidence="5" id="KW-1185">Reference proteome</keyword>
<dbReference type="SUPFAM" id="SSF54277">
    <property type="entry name" value="CAD &amp; PB1 domains"/>
    <property type="match status" value="1"/>
</dbReference>
<evidence type="ECO:0000256" key="1">
    <source>
        <dbReference type="SAM" id="MobiDB-lite"/>
    </source>
</evidence>
<dbReference type="GO" id="GO:0043332">
    <property type="term" value="C:mating projection tip"/>
    <property type="evidence" value="ECO:0007669"/>
    <property type="project" value="TreeGrafter"/>
</dbReference>
<dbReference type="InterPro" id="IPR053026">
    <property type="entry name" value="CDC42_GEF"/>
</dbReference>
<dbReference type="GO" id="GO:0005737">
    <property type="term" value="C:cytoplasm"/>
    <property type="evidence" value="ECO:0007669"/>
    <property type="project" value="TreeGrafter"/>
</dbReference>
<dbReference type="GO" id="GO:0030010">
    <property type="term" value="P:establishment of cell polarity"/>
    <property type="evidence" value="ECO:0007669"/>
    <property type="project" value="TreeGrafter"/>
</dbReference>
<feature type="compositionally biased region" description="Polar residues" evidence="1">
    <location>
        <begin position="735"/>
        <end position="748"/>
    </location>
</feature>
<sequence>MDVMAYSPLIRNNTTPNFQRDRDPGTGPLPMMNSAPRASQLSGTTAYNSSNQSLASLSSAQTAVATNGASNGQVVATANIINQKADASRSLYQICILLRQRLSQVPGFEIYFDQLDQPDPVEAVWNLFRSGLPLLTIYNNALQPAEPLKIDDVHANANEKKISKLSAFKFVEACLKDLNIPPSECFVISDLTGNDTSGFVKVTQVLNYVLDLAEERGFLLEPRAFFDGSAIAQPGAQMSYRDHVVKELVDTERKYVQDLENLHDLKKTLEVKGVIPGDMIHQIFLNINAILDFQRRFLIRVETTNSMPENSQQWGASFVLFEDAFDIYTPFIANQRKAAQTANSVFDKIQTAEHPVAVDFNTLDGFLLKPMQRLVKYPLLLKDLAKKCEEGPTKQDLVAGVDAAERVLSNANEAVNRDLLDEAMEELKLRVDDWKNHRIEQFGSLLQHGVYTVITGKTEQEKDYEIYLFEYILLCCSYSVQIWWKGDPGIENFTIKFTNEETMRKWANGLDTQRKANAVAKSTASPDLAAPEFPWLRAQAGALNSMENPYKEQDQDDDEDYGAPGSIPFGVTSSPGGTMIPRNASSNSLRQRSATNDSSQSLAGIARAPPPRYPLPMPPAPLSVQTQQLSSRGAPSPGERLGESYFSPVAESPVSSRTSTQSGMTTTPGYPFPKATTPQPGWEDTTNRYTAPAMPRAPSRDGTSPNPYGSAGRGGRPSITGMPPSAAQQQRSRSYSTPDINGQPNMRRNTAGVPGSGNGIPAVPGIPAHLHHDSNIPRSQSGSPRLDLPVRANTQSPGAQRERLHQSSGSIGGTMSQFPTHPTYSRQMTPGPGPGNQQMGMDHSGQAVSPNMGSSAMMDDMPLPTQLKVKVNCEGGTYFTLVVAFNITYQTLIDRIDAKLARFTSNSIGKGLLKLRYRDEDGDYVSIESDDDIQIAFMEWREGMRNMYPGGVGEIELFCVGDTTAGSL</sequence>
<dbReference type="GO" id="GO:0000935">
    <property type="term" value="C:division septum"/>
    <property type="evidence" value="ECO:0007669"/>
    <property type="project" value="TreeGrafter"/>
</dbReference>
<dbReference type="InterPro" id="IPR053793">
    <property type="entry name" value="PB1-like"/>
</dbReference>
<gene>
    <name evidence="4" type="ORF">DNG_07954</name>
</gene>
<dbReference type="Pfam" id="PF00564">
    <property type="entry name" value="PB1"/>
    <property type="match status" value="1"/>
</dbReference>
<dbReference type="PANTHER" id="PTHR47339">
    <property type="entry name" value="CELL DIVISION CONTROL PROTEIN 24"/>
    <property type="match status" value="1"/>
</dbReference>
<dbReference type="InterPro" id="IPR000270">
    <property type="entry name" value="PB1_dom"/>
</dbReference>
<dbReference type="FunFam" id="3.10.20.90:FF:000176">
    <property type="entry name" value="Rho guanyl nucleotide exchange factor"/>
    <property type="match status" value="1"/>
</dbReference>
<dbReference type="PROSITE" id="PS51745">
    <property type="entry name" value="PB1"/>
    <property type="match status" value="1"/>
</dbReference>
<dbReference type="SUPFAM" id="SSF48065">
    <property type="entry name" value="DBL homology domain (DH-domain)"/>
    <property type="match status" value="1"/>
</dbReference>
<feature type="compositionally biased region" description="Polar residues" evidence="1">
    <location>
        <begin position="583"/>
        <end position="602"/>
    </location>
</feature>
<feature type="compositionally biased region" description="Polar residues" evidence="1">
    <location>
        <begin position="623"/>
        <end position="633"/>
    </location>
</feature>
<protein>
    <submittedName>
        <fullName evidence="4">Related to Scd1 protein</fullName>
    </submittedName>
</protein>
<name>A0AAE8SYQ7_9PEZI</name>
<dbReference type="Gene3D" id="3.10.20.90">
    <property type="entry name" value="Phosphatidylinositol 3-kinase Catalytic Subunit, Chain A, domain 1"/>
    <property type="match status" value="1"/>
</dbReference>
<evidence type="ECO:0000313" key="5">
    <source>
        <dbReference type="Proteomes" id="UP001187682"/>
    </source>
</evidence>
<feature type="compositionally biased region" description="Low complexity" evidence="1">
    <location>
        <begin position="827"/>
        <end position="841"/>
    </location>
</feature>
<dbReference type="SMART" id="SM00325">
    <property type="entry name" value="RhoGEF"/>
    <property type="match status" value="1"/>
</dbReference>
<dbReference type="Proteomes" id="UP001187682">
    <property type="component" value="Unassembled WGS sequence"/>
</dbReference>
<dbReference type="CDD" id="cd05992">
    <property type="entry name" value="PB1"/>
    <property type="match status" value="1"/>
</dbReference>
<organism evidence="4 5">
    <name type="scientific">Cephalotrichum gorgonifer</name>
    <dbReference type="NCBI Taxonomy" id="2041049"/>
    <lineage>
        <taxon>Eukaryota</taxon>
        <taxon>Fungi</taxon>
        <taxon>Dikarya</taxon>
        <taxon>Ascomycota</taxon>
        <taxon>Pezizomycotina</taxon>
        <taxon>Sordariomycetes</taxon>
        <taxon>Hypocreomycetidae</taxon>
        <taxon>Microascales</taxon>
        <taxon>Microascaceae</taxon>
        <taxon>Cephalotrichum</taxon>
    </lineage>
</organism>
<feature type="domain" description="PB1" evidence="3">
    <location>
        <begin position="866"/>
        <end position="962"/>
    </location>
</feature>
<feature type="domain" description="DH" evidence="2">
    <location>
        <begin position="240"/>
        <end position="414"/>
    </location>
</feature>
<feature type="compositionally biased region" description="Polar residues" evidence="1">
    <location>
        <begin position="36"/>
        <end position="45"/>
    </location>
</feature>
<dbReference type="PROSITE" id="PS50010">
    <property type="entry name" value="DH_2"/>
    <property type="match status" value="1"/>
</dbReference>
<dbReference type="InterPro" id="IPR010481">
    <property type="entry name" value="Cdc24/Scd1_N"/>
</dbReference>
<accession>A0AAE8SYQ7</accession>
<dbReference type="EMBL" id="ONZQ02000012">
    <property type="protein sequence ID" value="SPO05267.1"/>
    <property type="molecule type" value="Genomic_DNA"/>
</dbReference>
<dbReference type="CDD" id="cd00160">
    <property type="entry name" value="RhoGEF"/>
    <property type="match status" value="1"/>
</dbReference>
<feature type="region of interest" description="Disordered" evidence="1">
    <location>
        <begin position="1"/>
        <end position="45"/>
    </location>
</feature>
<dbReference type="Gene3D" id="2.30.29.30">
    <property type="entry name" value="Pleckstrin-homology domain (PH domain)/Phosphotyrosine-binding domain (PTB)"/>
    <property type="match status" value="1"/>
</dbReference>
<feature type="compositionally biased region" description="Polar residues" evidence="1">
    <location>
        <begin position="806"/>
        <end position="826"/>
    </location>
</feature>
<feature type="compositionally biased region" description="Low complexity" evidence="1">
    <location>
        <begin position="723"/>
        <end position="734"/>
    </location>
</feature>
<dbReference type="PANTHER" id="PTHR47339:SF1">
    <property type="entry name" value="CELL DIVISION CONTROL PROTEIN 24"/>
    <property type="match status" value="1"/>
</dbReference>
<feature type="compositionally biased region" description="Polar residues" evidence="1">
    <location>
        <begin position="653"/>
        <end position="668"/>
    </location>
</feature>
<comment type="caution">
    <text evidence="4">The sequence shown here is derived from an EMBL/GenBank/DDBJ whole genome shotgun (WGS) entry which is preliminary data.</text>
</comment>
<dbReference type="InterPro" id="IPR011993">
    <property type="entry name" value="PH-like_dom_sf"/>
</dbReference>
<dbReference type="Pfam" id="PF15411">
    <property type="entry name" value="PH_10"/>
    <property type="match status" value="1"/>
</dbReference>
<dbReference type="Pfam" id="PF06395">
    <property type="entry name" value="CDC24"/>
    <property type="match status" value="1"/>
</dbReference>
<dbReference type="AlphaFoldDB" id="A0AAE8SYQ7"/>
<evidence type="ECO:0000259" key="3">
    <source>
        <dbReference type="PROSITE" id="PS51745"/>
    </source>
</evidence>
<dbReference type="SUPFAM" id="SSF50729">
    <property type="entry name" value="PH domain-like"/>
    <property type="match status" value="1"/>
</dbReference>
<reference evidence="4" key="1">
    <citation type="submission" date="2018-03" db="EMBL/GenBank/DDBJ databases">
        <authorList>
            <person name="Guldener U."/>
        </authorList>
    </citation>
    <scope>NUCLEOTIDE SEQUENCE</scope>
</reference>
<dbReference type="InterPro" id="IPR000219">
    <property type="entry name" value="DH_dom"/>
</dbReference>
<feature type="region of interest" description="Disordered" evidence="1">
    <location>
        <begin position="548"/>
        <end position="854"/>
    </location>
</feature>
<dbReference type="GO" id="GO:0005085">
    <property type="term" value="F:guanyl-nucleotide exchange factor activity"/>
    <property type="evidence" value="ECO:0007669"/>
    <property type="project" value="InterPro"/>
</dbReference>
<dbReference type="InterPro" id="IPR035899">
    <property type="entry name" value="DBL_dom_sf"/>
</dbReference>
<proteinExistence type="predicted"/>
<evidence type="ECO:0000259" key="2">
    <source>
        <dbReference type="PROSITE" id="PS50010"/>
    </source>
</evidence>
<feature type="compositionally biased region" description="Pro residues" evidence="1">
    <location>
        <begin position="608"/>
        <end position="621"/>
    </location>
</feature>
<dbReference type="Gene3D" id="1.20.900.10">
    <property type="entry name" value="Dbl homology (DH) domain"/>
    <property type="match status" value="1"/>
</dbReference>
<evidence type="ECO:0000313" key="4">
    <source>
        <dbReference type="EMBL" id="SPO05267.1"/>
    </source>
</evidence>
<dbReference type="GO" id="GO:0005634">
    <property type="term" value="C:nucleus"/>
    <property type="evidence" value="ECO:0007669"/>
    <property type="project" value="TreeGrafter"/>
</dbReference>
<dbReference type="Pfam" id="PF00621">
    <property type="entry name" value="RhoGEF"/>
    <property type="match status" value="1"/>
</dbReference>